<gene>
    <name evidence="4" type="ORF">THSYN_00430</name>
</gene>
<dbReference type="Proteomes" id="UP000232638">
    <property type="component" value="Chromosome"/>
</dbReference>
<dbReference type="AlphaFoldDB" id="A0A2K8U1X6"/>
<protein>
    <recommendedName>
        <fullName evidence="3">Sulfatase-modifying factor enzyme-like domain-containing protein</fullName>
    </recommendedName>
</protein>
<proteinExistence type="predicted"/>
<sequence>MWRSAMAERIGKCTRFGNCSKADTGAAITIPDGADALCPECGRELLVSDQGAGRARPIGGVIALAVMALLVLGALGFGAMKLLGGKPAPTDTPVTPTPAEPADLAAPPPPPAARVEPGSPEPAPAAPADEGMVRVADFWIDKTEVSIAAFKAWAPGYKTPKGFTNDMPVVDVTWEDARRFAESGGKRLCKEGEWLFALGQVRDPSAANLSGDTMDRPRPVSDERDRNSHGLLNMVGNVSEWVDSGSDEAAFAGGYWYWNKADHAAADLKRVNRLGTRQNYQHYIGFRTCRDAGPASP</sequence>
<dbReference type="EMBL" id="CP020370">
    <property type="protein sequence ID" value="AUB79574.1"/>
    <property type="molecule type" value="Genomic_DNA"/>
</dbReference>
<feature type="region of interest" description="Disordered" evidence="1">
    <location>
        <begin position="206"/>
        <end position="229"/>
    </location>
</feature>
<reference evidence="4 5" key="1">
    <citation type="submission" date="2017-03" db="EMBL/GenBank/DDBJ databases">
        <title>Complete genome sequence of Candidatus 'Thiodictyon syntrophicum' sp. nov. strain Cad16T, a photolithoautotroph purple sulfur bacterium isolated from an alpine meromictic lake.</title>
        <authorList>
            <person name="Luedin S.M."/>
            <person name="Pothier J.F."/>
            <person name="Danza F."/>
            <person name="Storelli N."/>
            <person name="Wittwer M."/>
            <person name="Tonolla M."/>
        </authorList>
    </citation>
    <scope>NUCLEOTIDE SEQUENCE [LARGE SCALE GENOMIC DNA]</scope>
    <source>
        <strain evidence="4 5">Cad16T</strain>
    </source>
</reference>
<dbReference type="PANTHER" id="PTHR23150:SF19">
    <property type="entry name" value="FORMYLGLYCINE-GENERATING ENZYME"/>
    <property type="match status" value="1"/>
</dbReference>
<evidence type="ECO:0000313" key="5">
    <source>
        <dbReference type="Proteomes" id="UP000232638"/>
    </source>
</evidence>
<feature type="transmembrane region" description="Helical" evidence="2">
    <location>
        <begin position="58"/>
        <end position="80"/>
    </location>
</feature>
<dbReference type="KEGG" id="tsy:THSYN_00430"/>
<evidence type="ECO:0000313" key="4">
    <source>
        <dbReference type="EMBL" id="AUB79574.1"/>
    </source>
</evidence>
<accession>A0A2K8U1X6</accession>
<name>A0A2K8U1X6_9GAMM</name>
<dbReference type="InterPro" id="IPR051043">
    <property type="entry name" value="Sulfatase_Mod_Factor_Kinase"/>
</dbReference>
<evidence type="ECO:0000256" key="1">
    <source>
        <dbReference type="SAM" id="MobiDB-lite"/>
    </source>
</evidence>
<keyword evidence="2" id="KW-0472">Membrane</keyword>
<feature type="compositionally biased region" description="Basic and acidic residues" evidence="1">
    <location>
        <begin position="213"/>
        <end position="228"/>
    </location>
</feature>
<evidence type="ECO:0000259" key="3">
    <source>
        <dbReference type="Pfam" id="PF03781"/>
    </source>
</evidence>
<feature type="domain" description="Sulfatase-modifying factor enzyme-like" evidence="3">
    <location>
        <begin position="132"/>
        <end position="244"/>
    </location>
</feature>
<dbReference type="SUPFAM" id="SSF56436">
    <property type="entry name" value="C-type lectin-like"/>
    <property type="match status" value="1"/>
</dbReference>
<keyword evidence="2" id="KW-1133">Transmembrane helix</keyword>
<evidence type="ECO:0000256" key="2">
    <source>
        <dbReference type="SAM" id="Phobius"/>
    </source>
</evidence>
<dbReference type="InterPro" id="IPR016187">
    <property type="entry name" value="CTDL_fold"/>
</dbReference>
<dbReference type="Pfam" id="PF03781">
    <property type="entry name" value="FGE-sulfatase"/>
    <property type="match status" value="1"/>
</dbReference>
<dbReference type="PANTHER" id="PTHR23150">
    <property type="entry name" value="SULFATASE MODIFYING FACTOR 1, 2"/>
    <property type="match status" value="1"/>
</dbReference>
<dbReference type="InterPro" id="IPR005532">
    <property type="entry name" value="SUMF_dom"/>
</dbReference>
<dbReference type="GO" id="GO:0120147">
    <property type="term" value="F:formylglycine-generating oxidase activity"/>
    <property type="evidence" value="ECO:0007669"/>
    <property type="project" value="TreeGrafter"/>
</dbReference>
<keyword evidence="2" id="KW-0812">Transmembrane</keyword>
<keyword evidence="5" id="KW-1185">Reference proteome</keyword>
<dbReference type="Gene3D" id="3.90.1580.10">
    <property type="entry name" value="paralog of FGE (formylglycine-generating enzyme)"/>
    <property type="match status" value="1"/>
</dbReference>
<feature type="region of interest" description="Disordered" evidence="1">
    <location>
        <begin position="89"/>
        <end position="127"/>
    </location>
</feature>
<dbReference type="InterPro" id="IPR042095">
    <property type="entry name" value="SUMF_sf"/>
</dbReference>
<organism evidence="4 5">
    <name type="scientific">Candidatus Thiodictyon syntrophicum</name>
    <dbReference type="NCBI Taxonomy" id="1166950"/>
    <lineage>
        <taxon>Bacteria</taxon>
        <taxon>Pseudomonadati</taxon>
        <taxon>Pseudomonadota</taxon>
        <taxon>Gammaproteobacteria</taxon>
        <taxon>Chromatiales</taxon>
        <taxon>Chromatiaceae</taxon>
        <taxon>Thiodictyon</taxon>
    </lineage>
</organism>